<evidence type="ECO:0000256" key="5">
    <source>
        <dbReference type="ARBA" id="ARBA00023136"/>
    </source>
</evidence>
<dbReference type="InterPro" id="IPR025405">
    <property type="entry name" value="DUF4131"/>
</dbReference>
<evidence type="ECO:0000256" key="2">
    <source>
        <dbReference type="ARBA" id="ARBA00022475"/>
    </source>
</evidence>
<evidence type="ECO:0000256" key="1">
    <source>
        <dbReference type="ARBA" id="ARBA00004651"/>
    </source>
</evidence>
<dbReference type="InterPro" id="IPR004477">
    <property type="entry name" value="ComEC_N"/>
</dbReference>
<sequence>MIYPFVVSFTIGIVFEEIFHFGWSIGFFVLILSSVLTLVIWRDNSKLAKIFFIVGIALCLGVLRMAFLDVSPDQSLSQSIGQKISFEVAILEEPDVRDTSARYTVRPISSKSLVLLIANRFPEFQYGDKVKVSGKLDLPKNFESDNGVEFDYISYLSKDKIHFLIYYPQIEKIGSGEGNKTISFLYSIKNIFIEKISAVVPEPNSSLLGGVIFGVKQSLGQELLDDFKKAGLIHIVVLSGYNITIIAIGIFYLASFLGKRNIGFAISAVSIILFAVMVGLGATVIRACIMALIAILARFLGRPADALRWLFIAGFFMLIWNPLILFYDPSFQLSFMATLGLILFSPLILSFISEHKFQKFITTKFGLREIVSSTLAVQFFVLPILIRMSGFVSLISFIINPIVLPLVPWAMALGATTGALGIFSQISSWPFGALSYLLTQIIISITEFGARVPFATISIGALPLWVVFIWYLGYAILFYKINKKLKHSNKLSSRHA</sequence>
<comment type="caution">
    <text evidence="9">The sequence shown here is derived from an EMBL/GenBank/DDBJ whole genome shotgun (WGS) entry which is preliminary data.</text>
</comment>
<accession>A0A1G2UTM0</accession>
<dbReference type="GO" id="GO:0005886">
    <property type="term" value="C:plasma membrane"/>
    <property type="evidence" value="ECO:0007669"/>
    <property type="project" value="UniProtKB-SubCell"/>
</dbReference>
<evidence type="ECO:0000259" key="7">
    <source>
        <dbReference type="Pfam" id="PF03772"/>
    </source>
</evidence>
<dbReference type="Proteomes" id="UP000177276">
    <property type="component" value="Unassembled WGS sequence"/>
</dbReference>
<feature type="transmembrane region" description="Helical" evidence="6">
    <location>
        <begin position="47"/>
        <end position="67"/>
    </location>
</feature>
<protein>
    <recommendedName>
        <fullName evidence="11">ComEC/Rec2-related protein domain-containing protein</fullName>
    </recommendedName>
</protein>
<dbReference type="AlphaFoldDB" id="A0A1G2UTM0"/>
<feature type="transmembrane region" description="Helical" evidence="6">
    <location>
        <begin position="21"/>
        <end position="41"/>
    </location>
</feature>
<keyword evidence="4 6" id="KW-1133">Transmembrane helix</keyword>
<dbReference type="Pfam" id="PF13567">
    <property type="entry name" value="DUF4131"/>
    <property type="match status" value="1"/>
</dbReference>
<dbReference type="InterPro" id="IPR052159">
    <property type="entry name" value="Competence_DNA_uptake"/>
</dbReference>
<feature type="domain" description="DUF4131" evidence="8">
    <location>
        <begin position="21"/>
        <end position="172"/>
    </location>
</feature>
<feature type="domain" description="ComEC/Rec2-related protein" evidence="7">
    <location>
        <begin position="212"/>
        <end position="482"/>
    </location>
</feature>
<keyword evidence="5 6" id="KW-0472">Membrane</keyword>
<proteinExistence type="predicted"/>
<feature type="transmembrane region" description="Helical" evidence="6">
    <location>
        <begin position="264"/>
        <end position="297"/>
    </location>
</feature>
<dbReference type="EMBL" id="MHWS01000005">
    <property type="protein sequence ID" value="OHB12696.1"/>
    <property type="molecule type" value="Genomic_DNA"/>
</dbReference>
<evidence type="ECO:0000256" key="6">
    <source>
        <dbReference type="SAM" id="Phobius"/>
    </source>
</evidence>
<reference evidence="9 10" key="1">
    <citation type="journal article" date="2016" name="Nat. Commun.">
        <title>Thousands of microbial genomes shed light on interconnected biogeochemical processes in an aquifer system.</title>
        <authorList>
            <person name="Anantharaman K."/>
            <person name="Brown C.T."/>
            <person name="Hug L.A."/>
            <person name="Sharon I."/>
            <person name="Castelle C.J."/>
            <person name="Probst A.J."/>
            <person name="Thomas B.C."/>
            <person name="Singh A."/>
            <person name="Wilkins M.J."/>
            <person name="Karaoz U."/>
            <person name="Brodie E.L."/>
            <person name="Williams K.H."/>
            <person name="Hubbard S.S."/>
            <person name="Banfield J.F."/>
        </authorList>
    </citation>
    <scope>NUCLEOTIDE SEQUENCE [LARGE SCALE GENOMIC DNA]</scope>
</reference>
<dbReference type="PANTHER" id="PTHR30619">
    <property type="entry name" value="DNA INTERNALIZATION/COMPETENCE PROTEIN COMEC/REC2"/>
    <property type="match status" value="1"/>
</dbReference>
<dbReference type="PANTHER" id="PTHR30619:SF7">
    <property type="entry name" value="BETA-LACTAMASE DOMAIN PROTEIN"/>
    <property type="match status" value="1"/>
</dbReference>
<evidence type="ECO:0000313" key="10">
    <source>
        <dbReference type="Proteomes" id="UP000177276"/>
    </source>
</evidence>
<feature type="transmembrane region" description="Helical" evidence="6">
    <location>
        <begin position="457"/>
        <end position="479"/>
    </location>
</feature>
<feature type="transmembrane region" description="Helical" evidence="6">
    <location>
        <begin position="426"/>
        <end position="445"/>
    </location>
</feature>
<evidence type="ECO:0000313" key="9">
    <source>
        <dbReference type="EMBL" id="OHB12696.1"/>
    </source>
</evidence>
<feature type="transmembrane region" description="Helical" evidence="6">
    <location>
        <begin position="365"/>
        <end position="386"/>
    </location>
</feature>
<name>A0A1G2UTM0_9BACT</name>
<comment type="subcellular location">
    <subcellularLocation>
        <location evidence="1">Cell membrane</location>
        <topology evidence="1">Multi-pass membrane protein</topology>
    </subcellularLocation>
</comment>
<feature type="transmembrane region" description="Helical" evidence="6">
    <location>
        <begin position="309"/>
        <end position="327"/>
    </location>
</feature>
<keyword evidence="3 6" id="KW-0812">Transmembrane</keyword>
<gene>
    <name evidence="9" type="ORF">A3G46_00690</name>
</gene>
<evidence type="ECO:0000256" key="3">
    <source>
        <dbReference type="ARBA" id="ARBA00022692"/>
    </source>
</evidence>
<evidence type="ECO:0000259" key="8">
    <source>
        <dbReference type="Pfam" id="PF13567"/>
    </source>
</evidence>
<feature type="transmembrane region" description="Helical" evidence="6">
    <location>
        <begin position="392"/>
        <end position="414"/>
    </location>
</feature>
<feature type="transmembrane region" description="Helical" evidence="6">
    <location>
        <begin position="232"/>
        <end position="258"/>
    </location>
</feature>
<feature type="transmembrane region" description="Helical" evidence="6">
    <location>
        <begin position="333"/>
        <end position="353"/>
    </location>
</feature>
<evidence type="ECO:0000256" key="4">
    <source>
        <dbReference type="ARBA" id="ARBA00022989"/>
    </source>
</evidence>
<keyword evidence="2" id="KW-1003">Cell membrane</keyword>
<dbReference type="Pfam" id="PF03772">
    <property type="entry name" value="Competence"/>
    <property type="match status" value="1"/>
</dbReference>
<evidence type="ECO:0008006" key="11">
    <source>
        <dbReference type="Google" id="ProtNLM"/>
    </source>
</evidence>
<dbReference type="NCBIfam" id="TIGR00360">
    <property type="entry name" value="ComEC_N-term"/>
    <property type="match status" value="1"/>
</dbReference>
<organism evidence="9 10">
    <name type="scientific">Candidatus Zambryskibacteria bacterium RIFCSPLOWO2_12_FULL_39_16</name>
    <dbReference type="NCBI Taxonomy" id="1802775"/>
    <lineage>
        <taxon>Bacteria</taxon>
        <taxon>Candidatus Zambryskiibacteriota</taxon>
    </lineage>
</organism>